<dbReference type="Pfam" id="PF00583">
    <property type="entry name" value="Acetyltransf_1"/>
    <property type="match status" value="1"/>
</dbReference>
<comment type="caution">
    <text evidence="4">Lacks conserved residue(s) required for the propagation of feature annotation.</text>
</comment>
<dbReference type="EC" id="2.3.1.189" evidence="4"/>
<dbReference type="InterPro" id="IPR000182">
    <property type="entry name" value="GNAT_dom"/>
</dbReference>
<dbReference type="EMBL" id="UGQT01000001">
    <property type="protein sequence ID" value="STZ58825.1"/>
    <property type="molecule type" value="Genomic_DNA"/>
</dbReference>
<dbReference type="InterPro" id="IPR050276">
    <property type="entry name" value="MshD_Acetyltransferase"/>
</dbReference>
<dbReference type="PANTHER" id="PTHR43617">
    <property type="entry name" value="L-AMINO ACID N-ACETYLTRANSFERASE"/>
    <property type="match status" value="1"/>
</dbReference>
<protein>
    <recommendedName>
        <fullName evidence="4">Mycothiol acetyltransferase</fullName>
        <shortName evidence="4">MSH acetyltransferase</shortName>
        <ecNumber evidence="4">2.3.1.189</ecNumber>
    </recommendedName>
    <alternativeName>
        <fullName evidence="4">Mycothiol synthase</fullName>
    </alternativeName>
</protein>
<feature type="domain" description="N-acetyltransferase" evidence="5">
    <location>
        <begin position="4"/>
        <end position="139"/>
    </location>
</feature>
<feature type="binding site" evidence="4">
    <location>
        <position position="171"/>
    </location>
    <ligand>
        <name>1D-myo-inositol 2-(L-cysteinylamino)-2-deoxy-alpha-D-glucopyranoside</name>
        <dbReference type="ChEBI" id="CHEBI:58887"/>
    </ligand>
</feature>
<dbReference type="AlphaFoldDB" id="A0A378TG34"/>
<keyword evidence="7" id="KW-1185">Reference proteome</keyword>
<dbReference type="PROSITE" id="PS51186">
    <property type="entry name" value="GNAT"/>
    <property type="match status" value="2"/>
</dbReference>
<organism evidence="6 7">
    <name type="scientific">Mycolicibacterium tokaiense</name>
    <dbReference type="NCBI Taxonomy" id="39695"/>
    <lineage>
        <taxon>Bacteria</taxon>
        <taxon>Bacillati</taxon>
        <taxon>Actinomycetota</taxon>
        <taxon>Actinomycetes</taxon>
        <taxon>Mycobacteriales</taxon>
        <taxon>Mycobacteriaceae</taxon>
        <taxon>Mycolicibacterium</taxon>
    </lineage>
</organism>
<comment type="catalytic activity">
    <reaction evidence="4">
        <text>1D-myo-inositol 2-(L-cysteinylamino)-2-deoxy-alpha-D-glucopyranoside + acetyl-CoA = mycothiol + CoA + H(+)</text>
        <dbReference type="Rhea" id="RHEA:26172"/>
        <dbReference type="ChEBI" id="CHEBI:15378"/>
        <dbReference type="ChEBI" id="CHEBI:16768"/>
        <dbReference type="ChEBI" id="CHEBI:57287"/>
        <dbReference type="ChEBI" id="CHEBI:57288"/>
        <dbReference type="ChEBI" id="CHEBI:58887"/>
        <dbReference type="EC" id="2.3.1.189"/>
    </reaction>
</comment>
<dbReference type="Pfam" id="PF13508">
    <property type="entry name" value="Acetyltransf_7"/>
    <property type="match status" value="1"/>
</dbReference>
<dbReference type="SUPFAM" id="SSF55729">
    <property type="entry name" value="Acyl-CoA N-acyltransferases (Nat)"/>
    <property type="match status" value="1"/>
</dbReference>
<accession>A0A378TG34</accession>
<dbReference type="GO" id="GO:0035447">
    <property type="term" value="F:mycothiol synthase activity"/>
    <property type="evidence" value="ECO:0007669"/>
    <property type="project" value="UniProtKB-UniRule"/>
</dbReference>
<dbReference type="InterPro" id="IPR016181">
    <property type="entry name" value="Acyl_CoA_acyltransferase"/>
</dbReference>
<dbReference type="CDD" id="cd04301">
    <property type="entry name" value="NAT_SF"/>
    <property type="match status" value="1"/>
</dbReference>
<feature type="binding site" evidence="4">
    <location>
        <begin position="224"/>
        <end position="226"/>
    </location>
    <ligand>
        <name>acetyl-CoA</name>
        <dbReference type="ChEBI" id="CHEBI:57288"/>
        <label>2</label>
    </ligand>
</feature>
<name>A0A378TG34_9MYCO</name>
<evidence type="ECO:0000256" key="2">
    <source>
        <dbReference type="ARBA" id="ARBA00022737"/>
    </source>
</evidence>
<feature type="binding site" evidence="4">
    <location>
        <begin position="267"/>
        <end position="272"/>
    </location>
    <ligand>
        <name>acetyl-CoA</name>
        <dbReference type="ChEBI" id="CHEBI:57288"/>
        <label>2</label>
    </ligand>
</feature>
<evidence type="ECO:0000256" key="3">
    <source>
        <dbReference type="ARBA" id="ARBA00023315"/>
    </source>
</evidence>
<dbReference type="OrthoDB" id="3208058at2"/>
<feature type="binding site" evidence="4">
    <location>
        <position position="220"/>
    </location>
    <ligand>
        <name>1D-myo-inositol 2-(L-cysteinylamino)-2-deoxy-alpha-D-glucopyranoside</name>
        <dbReference type="ChEBI" id="CHEBI:58887"/>
    </ligand>
</feature>
<evidence type="ECO:0000256" key="1">
    <source>
        <dbReference type="ARBA" id="ARBA00022679"/>
    </source>
</evidence>
<evidence type="ECO:0000256" key="4">
    <source>
        <dbReference type="HAMAP-Rule" id="MF_01698"/>
    </source>
</evidence>
<dbReference type="RefSeq" id="WP_115278516.1">
    <property type="nucleotide sequence ID" value="NZ_AP022600.1"/>
</dbReference>
<feature type="domain" description="N-acetyltransferase" evidence="5">
    <location>
        <begin position="144"/>
        <end position="296"/>
    </location>
</feature>
<dbReference type="GO" id="GO:0010125">
    <property type="term" value="P:mycothiol biosynthetic process"/>
    <property type="evidence" value="ECO:0007669"/>
    <property type="project" value="UniProtKB-UniRule"/>
</dbReference>
<sequence length="296" mass="31879">MTEVHWRSVLSADEQSAVAEIIAAATEFDGVAPVGDQVLRELGQQRTRHLVATDDAGAVRGYLNLTPEMAELVVAPQARRAGVGTALIRAAEAQTGGRNSFWAHGTLSAAKATAAALGLHPVRSLLQMRRLLSEVPDVEVPDGVQIRAYGGPADDAELLRVNNAAFAWHPEQGGWTAAEIAERKAEPWFDPAGLFLAYDETGDRLLGFHWTKIHDEGLGEVYVVGVDPDAQGKRLGHTLTALGLQYLAQELARAPEPAVLLYVESDNTAAVRTYERLGFSVYSVDTAYRASTTVVQ</sequence>
<evidence type="ECO:0000259" key="5">
    <source>
        <dbReference type="PROSITE" id="PS51186"/>
    </source>
</evidence>
<comment type="subunit">
    <text evidence="4">Monomer.</text>
</comment>
<dbReference type="PANTHER" id="PTHR43617:SF31">
    <property type="entry name" value="MYCOTHIOL ACETYLTRANSFERASE"/>
    <property type="match status" value="1"/>
</dbReference>
<dbReference type="PIRSF" id="PIRSF021524">
    <property type="entry name" value="MSH_acetyltransferase"/>
    <property type="match status" value="1"/>
</dbReference>
<evidence type="ECO:0000313" key="6">
    <source>
        <dbReference type="EMBL" id="STZ58825.1"/>
    </source>
</evidence>
<gene>
    <name evidence="4 6" type="primary">mshD</name>
    <name evidence="6" type="ORF">NCTC10821_02345</name>
</gene>
<keyword evidence="1 4" id="KW-0808">Transferase</keyword>
<dbReference type="HAMAP" id="MF_01698">
    <property type="entry name" value="MshD"/>
    <property type="match status" value="1"/>
</dbReference>
<feature type="binding site" evidence="4">
    <location>
        <begin position="72"/>
        <end position="74"/>
    </location>
    <ligand>
        <name>acetyl-CoA</name>
        <dbReference type="ChEBI" id="CHEBI:57288"/>
        <label>1</label>
    </ligand>
</feature>
<keyword evidence="2 4" id="KW-0677">Repeat</keyword>
<dbReference type="InterPro" id="IPR017813">
    <property type="entry name" value="Mycothiol_AcTrfase"/>
</dbReference>
<comment type="similarity">
    <text evidence="4">Belongs to the acetyltransferase family. MshD subfamily.</text>
</comment>
<feature type="binding site" evidence="4">
    <location>
        <position position="212"/>
    </location>
    <ligand>
        <name>1D-myo-inositol 2-(L-cysteinylamino)-2-deoxy-alpha-D-glucopyranoside</name>
        <dbReference type="ChEBI" id="CHEBI:58887"/>
    </ligand>
</feature>
<evidence type="ECO:0000313" key="7">
    <source>
        <dbReference type="Proteomes" id="UP000254978"/>
    </source>
</evidence>
<reference evidence="6 7" key="1">
    <citation type="submission" date="2018-06" db="EMBL/GenBank/DDBJ databases">
        <authorList>
            <consortium name="Pathogen Informatics"/>
            <person name="Doyle S."/>
        </authorList>
    </citation>
    <scope>NUCLEOTIDE SEQUENCE [LARGE SCALE GENOMIC DNA]</scope>
    <source>
        <strain evidence="6 7">NCTC10821</strain>
    </source>
</reference>
<feature type="binding site" evidence="4">
    <location>
        <position position="262"/>
    </location>
    <ligand>
        <name>1D-myo-inositol 2-(L-cysteinylamino)-2-deoxy-alpha-D-glucopyranoside</name>
        <dbReference type="ChEBI" id="CHEBI:58887"/>
    </ligand>
</feature>
<dbReference type="NCBIfam" id="TIGR03448">
    <property type="entry name" value="mycothiol_MshD"/>
    <property type="match status" value="1"/>
</dbReference>
<dbReference type="Gene3D" id="3.40.630.30">
    <property type="match status" value="1"/>
</dbReference>
<keyword evidence="3 4" id="KW-0012">Acyltransferase</keyword>
<proteinExistence type="inferred from homology"/>
<dbReference type="GO" id="GO:0008999">
    <property type="term" value="F:protein-N-terminal-alanine acetyltransferase activity"/>
    <property type="evidence" value="ECO:0007669"/>
    <property type="project" value="TreeGrafter"/>
</dbReference>
<dbReference type="Proteomes" id="UP000254978">
    <property type="component" value="Unassembled WGS sequence"/>
</dbReference>
<comment type="function">
    <text evidence="4">Catalyzes the transfer of acetyl from acetyl-CoA to desacetylmycothiol (Cys-GlcN-Ins) to form mycothiol.</text>
</comment>
<feature type="binding site" evidence="4">
    <location>
        <position position="36"/>
    </location>
    <ligand>
        <name>1D-myo-inositol 2-(L-cysteinylamino)-2-deoxy-alpha-D-glucopyranoside</name>
        <dbReference type="ChEBI" id="CHEBI:58887"/>
    </ligand>
</feature>